<organism evidence="1 2">
    <name type="scientific">Russula earlei</name>
    <dbReference type="NCBI Taxonomy" id="71964"/>
    <lineage>
        <taxon>Eukaryota</taxon>
        <taxon>Fungi</taxon>
        <taxon>Dikarya</taxon>
        <taxon>Basidiomycota</taxon>
        <taxon>Agaricomycotina</taxon>
        <taxon>Agaricomycetes</taxon>
        <taxon>Russulales</taxon>
        <taxon>Russulaceae</taxon>
        <taxon>Russula</taxon>
    </lineage>
</organism>
<evidence type="ECO:0000313" key="1">
    <source>
        <dbReference type="EMBL" id="KAI9510155.1"/>
    </source>
</evidence>
<keyword evidence="2" id="KW-1185">Reference proteome</keyword>
<dbReference type="EMBL" id="JAGFNK010000048">
    <property type="protein sequence ID" value="KAI9510155.1"/>
    <property type="molecule type" value="Genomic_DNA"/>
</dbReference>
<evidence type="ECO:0000313" key="2">
    <source>
        <dbReference type="Proteomes" id="UP001207468"/>
    </source>
</evidence>
<sequence>MHMFKPCLPPELFRPILQFTHPSDFDYTLCLVSRSFRVDVEAQFYKYVAVPERQLLYFCRTMIARPDLARRVQRLAFTGAVHREPEPGDTDVVAKMMKLLVNLRDLSISPSINHRREEGERPWPVHHDDVRILHGCPFKLERLACIFSWGEPLAQWLATQPQLVAFEHDGYPSDDDVRLDARDATLMRCSYLRISPYILACFHGREKKPQPVALRFDMRFNTVQQEFDAAQSLRDLCRNLKCLTLTRHTASEEYLSTSRILRTFADGAPNLTCLAIYENIDYSAGENKRILRTIKQHFAKLQVFVWAPLNYPVTQDEDGFTSSSSGFSIGSCSEEEEYSLDKTVRYAGAMFDAVPTLRMFISFRKGPCFAWQRVPASPRGGDAVEPRQFKRTWLSFCPDENTFRKVDPDHPMELFETNVPHGPPLAEPRVIHIYNVPISLPVCRSKNFQNL</sequence>
<dbReference type="Proteomes" id="UP001207468">
    <property type="component" value="Unassembled WGS sequence"/>
</dbReference>
<accession>A0ACC0UEJ5</accession>
<gene>
    <name evidence="1" type="ORF">F5148DRAFT_1182054</name>
</gene>
<protein>
    <submittedName>
        <fullName evidence="1">Uncharacterized protein</fullName>
    </submittedName>
</protein>
<proteinExistence type="predicted"/>
<name>A0ACC0UEJ5_9AGAM</name>
<comment type="caution">
    <text evidence="1">The sequence shown here is derived from an EMBL/GenBank/DDBJ whole genome shotgun (WGS) entry which is preliminary data.</text>
</comment>
<reference evidence="1" key="1">
    <citation type="submission" date="2021-03" db="EMBL/GenBank/DDBJ databases">
        <title>Evolutionary priming and transition to the ectomycorrhizal habit in an iconic lineage of mushroom-forming fungi: is preadaptation a requirement?</title>
        <authorList>
            <consortium name="DOE Joint Genome Institute"/>
            <person name="Looney B.P."/>
            <person name="Miyauchi S."/>
            <person name="Morin E."/>
            <person name="Drula E."/>
            <person name="Courty P.E."/>
            <person name="Chicoki N."/>
            <person name="Fauchery L."/>
            <person name="Kohler A."/>
            <person name="Kuo A."/>
            <person name="LaButti K."/>
            <person name="Pangilinan J."/>
            <person name="Lipzen A."/>
            <person name="Riley R."/>
            <person name="Andreopoulos W."/>
            <person name="He G."/>
            <person name="Johnson J."/>
            <person name="Barry K.W."/>
            <person name="Grigoriev I.V."/>
            <person name="Nagy L."/>
            <person name="Hibbett D."/>
            <person name="Henrissat B."/>
            <person name="Matheny P.B."/>
            <person name="Labbe J."/>
            <person name="Martin A.F."/>
        </authorList>
    </citation>
    <scope>NUCLEOTIDE SEQUENCE</scope>
    <source>
        <strain evidence="1">BPL698</strain>
    </source>
</reference>